<keyword evidence="3" id="KW-1185">Reference proteome</keyword>
<sequence length="286" mass="29442">MNYSPLPRALADADHPHSPNHRGQHARVGRRGLAVAGLLAFALLATGACGKKDGGAPQADATVGTTLDETPTASAQATAGSSAAPKPSATSGGGGQQPVSYPSTAKEYGLATLAAWATGSRSRLDLYATQPAVAQFEGHGKPNSQWTTLSCEAAGSGFTACNYRNAHGDDARLTMMKSQLGHPTATTDVFVNRTDYATDAAGYVSYFMAAWGDDNRQRMARFSSTSIAEKFYGKTPPTGSQTNATQSGGTWTVEVTGLPVGSGTWTFTVSNSKLGGGNAITGVKTS</sequence>
<organism evidence="2 3">
    <name type="scientific">Allocatelliglobosispora scoriae</name>
    <dbReference type="NCBI Taxonomy" id="643052"/>
    <lineage>
        <taxon>Bacteria</taxon>
        <taxon>Bacillati</taxon>
        <taxon>Actinomycetota</taxon>
        <taxon>Actinomycetes</taxon>
        <taxon>Micromonosporales</taxon>
        <taxon>Micromonosporaceae</taxon>
        <taxon>Allocatelliglobosispora</taxon>
    </lineage>
</organism>
<feature type="region of interest" description="Disordered" evidence="1">
    <location>
        <begin position="71"/>
        <end position="101"/>
    </location>
</feature>
<feature type="compositionally biased region" description="Basic residues" evidence="1">
    <location>
        <begin position="18"/>
        <end position="28"/>
    </location>
</feature>
<evidence type="ECO:0000256" key="1">
    <source>
        <dbReference type="SAM" id="MobiDB-lite"/>
    </source>
</evidence>
<dbReference type="Proteomes" id="UP000587527">
    <property type="component" value="Unassembled WGS sequence"/>
</dbReference>
<protein>
    <submittedName>
        <fullName evidence="2">Uncharacterized protein</fullName>
    </submittedName>
</protein>
<dbReference type="EMBL" id="JACHMN010000001">
    <property type="protein sequence ID" value="MBB5867583.1"/>
    <property type="molecule type" value="Genomic_DNA"/>
</dbReference>
<comment type="caution">
    <text evidence="2">The sequence shown here is derived from an EMBL/GenBank/DDBJ whole genome shotgun (WGS) entry which is preliminary data.</text>
</comment>
<feature type="region of interest" description="Disordered" evidence="1">
    <location>
        <begin position="1"/>
        <end position="28"/>
    </location>
</feature>
<evidence type="ECO:0000313" key="2">
    <source>
        <dbReference type="EMBL" id="MBB5867583.1"/>
    </source>
</evidence>
<proteinExistence type="predicted"/>
<feature type="compositionally biased region" description="Low complexity" evidence="1">
    <location>
        <begin position="71"/>
        <end position="84"/>
    </location>
</feature>
<reference evidence="2 3" key="1">
    <citation type="submission" date="2020-08" db="EMBL/GenBank/DDBJ databases">
        <title>Sequencing the genomes of 1000 actinobacteria strains.</title>
        <authorList>
            <person name="Klenk H.-P."/>
        </authorList>
    </citation>
    <scope>NUCLEOTIDE SEQUENCE [LARGE SCALE GENOMIC DNA]</scope>
    <source>
        <strain evidence="2 3">DSM 45362</strain>
    </source>
</reference>
<name>A0A841BKQ8_9ACTN</name>
<evidence type="ECO:0000313" key="3">
    <source>
        <dbReference type="Proteomes" id="UP000587527"/>
    </source>
</evidence>
<dbReference type="AlphaFoldDB" id="A0A841BKQ8"/>
<accession>A0A841BKQ8</accession>
<dbReference type="RefSeq" id="WP_184832512.1">
    <property type="nucleotide sequence ID" value="NZ_JACHMN010000001.1"/>
</dbReference>
<gene>
    <name evidence="2" type="ORF">F4553_000962</name>
</gene>